<dbReference type="UniPathway" id="UPA00254">
    <property type="reaction ID" value="UER00364"/>
</dbReference>
<evidence type="ECO:0000256" key="1">
    <source>
        <dbReference type="ARBA" id="ARBA00005213"/>
    </source>
</evidence>
<dbReference type="AlphaFoldDB" id="A0A1H6RCY7"/>
<evidence type="ECO:0000256" key="2">
    <source>
        <dbReference type="ARBA" id="ARBA00010206"/>
    </source>
</evidence>
<dbReference type="Gene3D" id="1.10.3930.10">
    <property type="entry name" value="Arginine deiminase"/>
    <property type="match status" value="1"/>
</dbReference>
<dbReference type="EC" id="3.5.3.6" evidence="6"/>
<dbReference type="Proteomes" id="UP000198564">
    <property type="component" value="Unassembled WGS sequence"/>
</dbReference>
<keyword evidence="6" id="KW-0963">Cytoplasm</keyword>
<dbReference type="PANTHER" id="PTHR47271:SF2">
    <property type="entry name" value="ARGININE DEIMINASE"/>
    <property type="match status" value="1"/>
</dbReference>
<dbReference type="SUPFAM" id="SSF55909">
    <property type="entry name" value="Pentein"/>
    <property type="match status" value="1"/>
</dbReference>
<dbReference type="Gene3D" id="3.75.10.10">
    <property type="entry name" value="L-arginine/glycine Amidinotransferase, Chain A"/>
    <property type="match status" value="1"/>
</dbReference>
<evidence type="ECO:0000313" key="9">
    <source>
        <dbReference type="Proteomes" id="UP000198564"/>
    </source>
</evidence>
<sequence>MSDDKKAISIFSEIGDLQTVLLKRPGREIENLTPDIMERLLFDDIPHLPVIQKEHDKFADALRDNDIEVLYLEKLSAEAIDASNTKEHFVDIMLDESDIRSEKVYQALKDYLLSMSTFDMVETIMAGVRKKEIDVESNHLSDLSDGHQYPFYMDPMPNLYFTRDPGVSIGHGMAINNMTYTARKRETLFLETIMRYHPRFKDSNIEMWRDRNETTSMEGGDVLILNDKVLAIGISQRTEARAIEDLAQELFEKHSSFDKILAMKIPNVRAMMHLDTVFTMIDYDKFTIHPGILELDGSIDTYTLEKSSESDDLKITHQTDLKKVLKEALGVEDIDLIQCGGGDAIAAPREQWNDGSNTLAIAPGVVVTYDRNYVSNALMREKGIKVIEVESSELSRGRGGPRCMSMPLIRKGI</sequence>
<dbReference type="PRINTS" id="PR01466">
    <property type="entry name" value="ARGDEIMINASE"/>
</dbReference>
<comment type="similarity">
    <text evidence="2 6">Belongs to the arginine deiminase family.</text>
</comment>
<dbReference type="HAMAP" id="MF_00242">
    <property type="entry name" value="Arg_deiminase"/>
    <property type="match status" value="1"/>
</dbReference>
<keyword evidence="9" id="KW-1185">Reference proteome</keyword>
<dbReference type="GO" id="GO:0016990">
    <property type="term" value="F:arginine deiminase activity"/>
    <property type="evidence" value="ECO:0007669"/>
    <property type="project" value="UniProtKB-UniRule"/>
</dbReference>
<reference evidence="9" key="1">
    <citation type="submission" date="2016-10" db="EMBL/GenBank/DDBJ databases">
        <authorList>
            <person name="Varghese N."/>
            <person name="Submissions S."/>
        </authorList>
    </citation>
    <scope>NUCLEOTIDE SEQUENCE [LARGE SCALE GENOMIC DNA]</scope>
    <source>
        <strain evidence="9">DSM 25751</strain>
    </source>
</reference>
<keyword evidence="3 6" id="KW-0056">Arginine metabolism</keyword>
<protein>
    <recommendedName>
        <fullName evidence="6">Arginine deiminase</fullName>
        <shortName evidence="6">ADI</shortName>
        <ecNumber evidence="6">3.5.3.6</ecNumber>
    </recommendedName>
    <alternativeName>
        <fullName evidence="6">Arginine dihydrolase</fullName>
        <shortName evidence="6">AD</shortName>
    </alternativeName>
</protein>
<dbReference type="NCBIfam" id="TIGR01078">
    <property type="entry name" value="arcA"/>
    <property type="match status" value="1"/>
</dbReference>
<dbReference type="PIRSF" id="PIRSF006356">
    <property type="entry name" value="Arg_deiminase"/>
    <property type="match status" value="1"/>
</dbReference>
<name>A0A1H6RCY7_9LACT</name>
<comment type="catalytic activity">
    <reaction evidence="5 6">
        <text>L-arginine + H2O = L-citrulline + NH4(+)</text>
        <dbReference type="Rhea" id="RHEA:19597"/>
        <dbReference type="ChEBI" id="CHEBI:15377"/>
        <dbReference type="ChEBI" id="CHEBI:28938"/>
        <dbReference type="ChEBI" id="CHEBI:32682"/>
        <dbReference type="ChEBI" id="CHEBI:57743"/>
        <dbReference type="EC" id="3.5.3.6"/>
    </reaction>
</comment>
<dbReference type="STRING" id="1130080.SAMN04488113_101200"/>
<dbReference type="OrthoDB" id="9807502at2"/>
<organism evidence="8 9">
    <name type="scientific">Alkalibacterium gilvum</name>
    <dbReference type="NCBI Taxonomy" id="1130080"/>
    <lineage>
        <taxon>Bacteria</taxon>
        <taxon>Bacillati</taxon>
        <taxon>Bacillota</taxon>
        <taxon>Bacilli</taxon>
        <taxon>Lactobacillales</taxon>
        <taxon>Carnobacteriaceae</taxon>
        <taxon>Alkalibacterium</taxon>
    </lineage>
</organism>
<dbReference type="NCBIfam" id="NF002381">
    <property type="entry name" value="PRK01388.1"/>
    <property type="match status" value="1"/>
</dbReference>
<gene>
    <name evidence="6" type="primary">arcA</name>
    <name evidence="8" type="ORF">SAMN04488113_101200</name>
</gene>
<dbReference type="GO" id="GO:0019546">
    <property type="term" value="P:L-arginine deiminase pathway"/>
    <property type="evidence" value="ECO:0007669"/>
    <property type="project" value="UniProtKB-UniRule"/>
</dbReference>
<proteinExistence type="inferred from homology"/>
<keyword evidence="4 6" id="KW-0378">Hydrolase</keyword>
<dbReference type="EMBL" id="FNYW01000001">
    <property type="protein sequence ID" value="SEI50397.1"/>
    <property type="molecule type" value="Genomic_DNA"/>
</dbReference>
<dbReference type="InterPro" id="IPR003876">
    <property type="entry name" value="Arg_deiminase"/>
</dbReference>
<feature type="active site" description="Amidino-cysteine intermediate" evidence="6 7">
    <location>
        <position position="403"/>
    </location>
</feature>
<accession>A0A1H6RCY7</accession>
<evidence type="ECO:0000256" key="7">
    <source>
        <dbReference type="PIRSR" id="PIRSR006356-1"/>
    </source>
</evidence>
<evidence type="ECO:0000313" key="8">
    <source>
        <dbReference type="EMBL" id="SEI50397.1"/>
    </source>
</evidence>
<evidence type="ECO:0000256" key="6">
    <source>
        <dbReference type="HAMAP-Rule" id="MF_00242"/>
    </source>
</evidence>
<evidence type="ECO:0000256" key="4">
    <source>
        <dbReference type="ARBA" id="ARBA00022801"/>
    </source>
</evidence>
<comment type="pathway">
    <text evidence="1 6">Amino-acid degradation; L-arginine degradation via ADI pathway; carbamoyl phosphate from L-arginine: step 1/2.</text>
</comment>
<evidence type="ECO:0000256" key="5">
    <source>
        <dbReference type="ARBA" id="ARBA00049429"/>
    </source>
</evidence>
<dbReference type="Pfam" id="PF02274">
    <property type="entry name" value="ADI"/>
    <property type="match status" value="1"/>
</dbReference>
<comment type="subcellular location">
    <subcellularLocation>
        <location evidence="6">Cytoplasm</location>
    </subcellularLocation>
</comment>
<dbReference type="RefSeq" id="WP_091632052.1">
    <property type="nucleotide sequence ID" value="NZ_FNYW01000001.1"/>
</dbReference>
<evidence type="ECO:0000256" key="3">
    <source>
        <dbReference type="ARBA" id="ARBA00022503"/>
    </source>
</evidence>
<dbReference type="PANTHER" id="PTHR47271">
    <property type="entry name" value="ARGININE DEIMINASE"/>
    <property type="match status" value="1"/>
</dbReference>
<dbReference type="GO" id="GO:0005737">
    <property type="term" value="C:cytoplasm"/>
    <property type="evidence" value="ECO:0007669"/>
    <property type="project" value="UniProtKB-SubCell"/>
</dbReference>